<proteinExistence type="inferred from homology"/>
<feature type="binding site" evidence="6">
    <location>
        <position position="99"/>
    </location>
    <ligand>
        <name>S-adenosyl-L-methionine</name>
        <dbReference type="ChEBI" id="CHEBI:59789"/>
    </ligand>
</feature>
<feature type="region of interest" description="Disordered" evidence="7">
    <location>
        <begin position="274"/>
        <end position="294"/>
    </location>
</feature>
<dbReference type="PANTHER" id="PTHR11265:SF0">
    <property type="entry name" value="12S RRNA N4-METHYLCYTIDINE METHYLTRANSFERASE"/>
    <property type="match status" value="1"/>
</dbReference>
<evidence type="ECO:0000256" key="5">
    <source>
        <dbReference type="ARBA" id="ARBA00022691"/>
    </source>
</evidence>
<dbReference type="PANTHER" id="PTHR11265">
    <property type="entry name" value="S-ADENOSYL-METHYLTRANSFERASE MRAW"/>
    <property type="match status" value="1"/>
</dbReference>
<evidence type="ECO:0000256" key="7">
    <source>
        <dbReference type="SAM" id="MobiDB-lite"/>
    </source>
</evidence>
<keyword evidence="4 6" id="KW-0808">Transferase</keyword>
<feature type="binding site" evidence="6">
    <location>
        <begin position="33"/>
        <end position="35"/>
    </location>
    <ligand>
        <name>S-adenosyl-L-methionine</name>
        <dbReference type="ChEBI" id="CHEBI:59789"/>
    </ligand>
</feature>
<sequence>MHSYHEPVLKEEVLRLLELRPGDHAIDGTVGDGGHAEMILEATAPDGRLMGIDLDPEAIKTAQKRLARFGKRLDLVRGSFRDLKIHAQRFPAPRALLLDLGLRTFELESSGRGFTFQKDEPLLMRFAGEGEPTAATIINTWPRNEIERVIREYGEERYSLKISEAIVAARRKKRILTSGQLAEIVASAVSRGYERGRIHPATRTFQAIRIAVNDELEALHEVVPQALEVLAPGGRLAIISFHSLEDRIVKRAFRQAQDNGRGIIITKKPVVPSETEVNKNPKSRSAKLRVFQKK</sequence>
<dbReference type="Pfam" id="PF01795">
    <property type="entry name" value="Methyltransf_5"/>
    <property type="match status" value="1"/>
</dbReference>
<dbReference type="Gene3D" id="1.10.150.170">
    <property type="entry name" value="Putative methyltransferase TM0872, insert domain"/>
    <property type="match status" value="1"/>
</dbReference>
<dbReference type="SUPFAM" id="SSF81799">
    <property type="entry name" value="Putative methyltransferase TM0872, insert domain"/>
    <property type="match status" value="1"/>
</dbReference>
<dbReference type="InterPro" id="IPR002903">
    <property type="entry name" value="RsmH"/>
</dbReference>
<dbReference type="GO" id="GO:0005737">
    <property type="term" value="C:cytoplasm"/>
    <property type="evidence" value="ECO:0007669"/>
    <property type="project" value="UniProtKB-SubCell"/>
</dbReference>
<reference evidence="8 9" key="1">
    <citation type="journal article" date="2016" name="Nat. Commun.">
        <title>Thousands of microbial genomes shed light on interconnected biogeochemical processes in an aquifer system.</title>
        <authorList>
            <person name="Anantharaman K."/>
            <person name="Brown C.T."/>
            <person name="Hug L.A."/>
            <person name="Sharon I."/>
            <person name="Castelle C.J."/>
            <person name="Probst A.J."/>
            <person name="Thomas B.C."/>
            <person name="Singh A."/>
            <person name="Wilkins M.J."/>
            <person name="Karaoz U."/>
            <person name="Brodie E.L."/>
            <person name="Williams K.H."/>
            <person name="Hubbard S.S."/>
            <person name="Banfield J.F."/>
        </authorList>
    </citation>
    <scope>NUCLEOTIDE SEQUENCE [LARGE SCALE GENOMIC DNA]</scope>
</reference>
<comment type="similarity">
    <text evidence="1 6">Belongs to the methyltransferase superfamily. RsmH family.</text>
</comment>
<dbReference type="HAMAP" id="MF_01007">
    <property type="entry name" value="16SrRNA_methyltr_H"/>
    <property type="match status" value="1"/>
</dbReference>
<dbReference type="InterPro" id="IPR029063">
    <property type="entry name" value="SAM-dependent_MTases_sf"/>
</dbReference>
<dbReference type="SUPFAM" id="SSF53335">
    <property type="entry name" value="S-adenosyl-L-methionine-dependent methyltransferases"/>
    <property type="match status" value="1"/>
</dbReference>
<evidence type="ECO:0000256" key="4">
    <source>
        <dbReference type="ARBA" id="ARBA00022679"/>
    </source>
</evidence>
<feature type="compositionally biased region" description="Basic residues" evidence="7">
    <location>
        <begin position="281"/>
        <end position="294"/>
    </location>
</feature>
<dbReference type="GO" id="GO:0070475">
    <property type="term" value="P:rRNA base methylation"/>
    <property type="evidence" value="ECO:0007669"/>
    <property type="project" value="UniProtKB-UniRule"/>
</dbReference>
<name>A0A1F7U5F9_9BACT</name>
<comment type="caution">
    <text evidence="8">The sequence shown here is derived from an EMBL/GenBank/DDBJ whole genome shotgun (WGS) entry which is preliminary data.</text>
</comment>
<organism evidence="8 9">
    <name type="scientific">Candidatus Uhrbacteria bacterium RIFCSPHIGHO2_02_FULL_57_19</name>
    <dbReference type="NCBI Taxonomy" id="1802391"/>
    <lineage>
        <taxon>Bacteria</taxon>
        <taxon>Candidatus Uhriibacteriota</taxon>
    </lineage>
</organism>
<keyword evidence="2 6" id="KW-0698">rRNA processing</keyword>
<dbReference type="InterPro" id="IPR023397">
    <property type="entry name" value="SAM-dep_MeTrfase_MraW_recog"/>
</dbReference>
<feature type="binding site" evidence="6">
    <location>
        <position position="53"/>
    </location>
    <ligand>
        <name>S-adenosyl-L-methionine</name>
        <dbReference type="ChEBI" id="CHEBI:59789"/>
    </ligand>
</feature>
<evidence type="ECO:0000313" key="9">
    <source>
        <dbReference type="Proteomes" id="UP000176303"/>
    </source>
</evidence>
<comment type="subcellular location">
    <subcellularLocation>
        <location evidence="6">Cytoplasm</location>
    </subcellularLocation>
</comment>
<dbReference type="PIRSF" id="PIRSF004486">
    <property type="entry name" value="MraW"/>
    <property type="match status" value="1"/>
</dbReference>
<dbReference type="Gene3D" id="3.40.50.150">
    <property type="entry name" value="Vaccinia Virus protein VP39"/>
    <property type="match status" value="1"/>
</dbReference>
<comment type="catalytic activity">
    <reaction evidence="6">
        <text>cytidine(1402) in 16S rRNA + S-adenosyl-L-methionine = N(4)-methylcytidine(1402) in 16S rRNA + S-adenosyl-L-homocysteine + H(+)</text>
        <dbReference type="Rhea" id="RHEA:42928"/>
        <dbReference type="Rhea" id="RHEA-COMP:10286"/>
        <dbReference type="Rhea" id="RHEA-COMP:10287"/>
        <dbReference type="ChEBI" id="CHEBI:15378"/>
        <dbReference type="ChEBI" id="CHEBI:57856"/>
        <dbReference type="ChEBI" id="CHEBI:59789"/>
        <dbReference type="ChEBI" id="CHEBI:74506"/>
        <dbReference type="ChEBI" id="CHEBI:82748"/>
        <dbReference type="EC" id="2.1.1.199"/>
    </reaction>
</comment>
<keyword evidence="6" id="KW-0963">Cytoplasm</keyword>
<protein>
    <recommendedName>
        <fullName evidence="6">Ribosomal RNA small subunit methyltransferase H</fullName>
        <ecNumber evidence="6">2.1.1.199</ecNumber>
    </recommendedName>
    <alternativeName>
        <fullName evidence="6">16S rRNA m(4)C1402 methyltransferase</fullName>
    </alternativeName>
    <alternativeName>
        <fullName evidence="6">rRNA (cytosine-N(4)-)-methyltransferase RsmH</fullName>
    </alternativeName>
</protein>
<feature type="binding site" evidence="6">
    <location>
        <position position="80"/>
    </location>
    <ligand>
        <name>S-adenosyl-L-methionine</name>
        <dbReference type="ChEBI" id="CHEBI:59789"/>
    </ligand>
</feature>
<dbReference type="EMBL" id="MGDZ01000029">
    <property type="protein sequence ID" value="OGL73500.1"/>
    <property type="molecule type" value="Genomic_DNA"/>
</dbReference>
<gene>
    <name evidence="6" type="primary">rsmH</name>
    <name evidence="8" type="ORF">A3D72_02805</name>
</gene>
<comment type="function">
    <text evidence="6">Specifically methylates the N4 position of cytidine in position 1402 (C1402) of 16S rRNA.</text>
</comment>
<dbReference type="Proteomes" id="UP000176303">
    <property type="component" value="Unassembled WGS sequence"/>
</dbReference>
<evidence type="ECO:0000256" key="1">
    <source>
        <dbReference type="ARBA" id="ARBA00010396"/>
    </source>
</evidence>
<dbReference type="AlphaFoldDB" id="A0A1F7U5F9"/>
<keyword evidence="3 6" id="KW-0489">Methyltransferase</keyword>
<dbReference type="STRING" id="1802391.A3D72_02805"/>
<accession>A0A1F7U5F9</accession>
<evidence type="ECO:0000256" key="6">
    <source>
        <dbReference type="HAMAP-Rule" id="MF_01007"/>
    </source>
</evidence>
<dbReference type="GO" id="GO:0071424">
    <property type="term" value="F:rRNA (cytosine-N4-)-methyltransferase activity"/>
    <property type="evidence" value="ECO:0007669"/>
    <property type="project" value="UniProtKB-UniRule"/>
</dbReference>
<comment type="caution">
    <text evidence="6">Lacks conserved residue(s) required for the propagation of feature annotation.</text>
</comment>
<dbReference type="NCBIfam" id="TIGR00006">
    <property type="entry name" value="16S rRNA (cytosine(1402)-N(4))-methyltransferase RsmH"/>
    <property type="match status" value="1"/>
</dbReference>
<evidence type="ECO:0000256" key="3">
    <source>
        <dbReference type="ARBA" id="ARBA00022603"/>
    </source>
</evidence>
<keyword evidence="5 6" id="KW-0949">S-adenosyl-L-methionine</keyword>
<evidence type="ECO:0000313" key="8">
    <source>
        <dbReference type="EMBL" id="OGL73500.1"/>
    </source>
</evidence>
<dbReference type="EC" id="2.1.1.199" evidence="6"/>
<evidence type="ECO:0000256" key="2">
    <source>
        <dbReference type="ARBA" id="ARBA00022552"/>
    </source>
</evidence>